<sequence>MSGPNLEDVTKAFCEFNLPYKCLKYGTCYDVTSYCDSENYSVESCFPEKYSRNTTALFKWCLDVAVNKSQLIHTSCTHACYAKFGCNYVHFKPKRLDKLLRMSQAQYVHKQDR</sequence>
<evidence type="ECO:0000313" key="1">
    <source>
        <dbReference type="EMBL" id="CEK86647.1"/>
    </source>
</evidence>
<organism evidence="1">
    <name type="scientific">Arion vulgaris</name>
    <dbReference type="NCBI Taxonomy" id="1028688"/>
    <lineage>
        <taxon>Eukaryota</taxon>
        <taxon>Metazoa</taxon>
        <taxon>Spiralia</taxon>
        <taxon>Lophotrochozoa</taxon>
        <taxon>Mollusca</taxon>
        <taxon>Gastropoda</taxon>
        <taxon>Heterobranchia</taxon>
        <taxon>Euthyneura</taxon>
        <taxon>Panpulmonata</taxon>
        <taxon>Eupulmonata</taxon>
        <taxon>Stylommatophora</taxon>
        <taxon>Helicina</taxon>
        <taxon>Arionoidea</taxon>
        <taxon>Arionidae</taxon>
        <taxon>Arion</taxon>
    </lineage>
</organism>
<accession>A0A0B7B189</accession>
<protein>
    <submittedName>
        <fullName evidence="1">Uncharacterized protein</fullName>
    </submittedName>
</protein>
<gene>
    <name evidence="1" type="primary">ORF154931</name>
</gene>
<name>A0A0B7B189_9EUPU</name>
<dbReference type="AlphaFoldDB" id="A0A0B7B189"/>
<proteinExistence type="predicted"/>
<reference evidence="1" key="1">
    <citation type="submission" date="2014-12" db="EMBL/GenBank/DDBJ databases">
        <title>Insight into the proteome of Arion vulgaris.</title>
        <authorList>
            <person name="Aradska J."/>
            <person name="Bulat T."/>
            <person name="Smidak R."/>
            <person name="Sarate P."/>
            <person name="Gangsoo J."/>
            <person name="Sialana F."/>
            <person name="Bilban M."/>
            <person name="Lubec G."/>
        </authorList>
    </citation>
    <scope>NUCLEOTIDE SEQUENCE</scope>
    <source>
        <tissue evidence="1">Skin</tissue>
    </source>
</reference>
<dbReference type="EMBL" id="HACG01039782">
    <property type="protein sequence ID" value="CEK86647.1"/>
    <property type="molecule type" value="Transcribed_RNA"/>
</dbReference>